<feature type="active site" description="Proton acceptor" evidence="5">
    <location>
        <position position="63"/>
    </location>
</feature>
<dbReference type="CDD" id="cd00438">
    <property type="entry name" value="cupin_RmlC"/>
    <property type="match status" value="1"/>
</dbReference>
<sequence>MLEVTPLAIPEVLEIKPRKFGDDRGFFSETYNAQRFADAGVSMPFVQDNQSFSAAKFTLRGLHYQTPPFAQDKLVRVLKGAILDVAVDIRHGSPTFGQWVALEVSAKAFNQILVPKGFAHGFLTLEPDTEVFYKVSAPYSGDHDRGIRWDDPEIGVEWPLGGEAPILSDKDKVAPTLSETPVIFTSET</sequence>
<dbReference type="AlphaFoldDB" id="A0A9X1T533"/>
<evidence type="ECO:0000256" key="7">
    <source>
        <dbReference type="RuleBase" id="RU364069"/>
    </source>
</evidence>
<evidence type="ECO:0000313" key="8">
    <source>
        <dbReference type="EMBL" id="MCE7027790.1"/>
    </source>
</evidence>
<evidence type="ECO:0000256" key="5">
    <source>
        <dbReference type="PIRSR" id="PIRSR600888-1"/>
    </source>
</evidence>
<dbReference type="GO" id="GO:0005829">
    <property type="term" value="C:cytosol"/>
    <property type="evidence" value="ECO:0007669"/>
    <property type="project" value="TreeGrafter"/>
</dbReference>
<dbReference type="GO" id="GO:0019305">
    <property type="term" value="P:dTDP-rhamnose biosynthetic process"/>
    <property type="evidence" value="ECO:0007669"/>
    <property type="project" value="UniProtKB-UniRule"/>
</dbReference>
<evidence type="ECO:0000256" key="2">
    <source>
        <dbReference type="ARBA" id="ARBA00001997"/>
    </source>
</evidence>
<dbReference type="GO" id="GO:0008830">
    <property type="term" value="F:dTDP-4-dehydrorhamnose 3,5-epimerase activity"/>
    <property type="evidence" value="ECO:0007669"/>
    <property type="project" value="UniProtKB-UniRule"/>
</dbReference>
<evidence type="ECO:0000256" key="4">
    <source>
        <dbReference type="ARBA" id="ARBA00019595"/>
    </source>
</evidence>
<evidence type="ECO:0000256" key="1">
    <source>
        <dbReference type="ARBA" id="ARBA00001298"/>
    </source>
</evidence>
<protein>
    <recommendedName>
        <fullName evidence="4 7">dTDP-4-dehydrorhamnose 3,5-epimerase</fullName>
        <ecNumber evidence="3 7">5.1.3.13</ecNumber>
    </recommendedName>
    <alternativeName>
        <fullName evidence="7">Thymidine diphospho-4-keto-rhamnose 3,5-epimerase</fullName>
    </alternativeName>
</protein>
<feature type="active site" description="Proton donor" evidence="5">
    <location>
        <position position="133"/>
    </location>
</feature>
<comment type="pathway">
    <text evidence="7">Carbohydrate biosynthesis; dTDP-L-rhamnose biosynthesis.</text>
</comment>
<dbReference type="Pfam" id="PF00908">
    <property type="entry name" value="dTDP_sugar_isom"/>
    <property type="match status" value="1"/>
</dbReference>
<comment type="similarity">
    <text evidence="7">Belongs to the dTDP-4-dehydrorhamnose 3,5-epimerase family.</text>
</comment>
<keyword evidence="9" id="KW-1185">Reference proteome</keyword>
<dbReference type="Gene3D" id="2.60.120.10">
    <property type="entry name" value="Jelly Rolls"/>
    <property type="match status" value="1"/>
</dbReference>
<dbReference type="NCBIfam" id="TIGR01221">
    <property type="entry name" value="rmlC"/>
    <property type="match status" value="1"/>
</dbReference>
<dbReference type="RefSeq" id="WP_233718919.1">
    <property type="nucleotide sequence ID" value="NZ_JAJUWU010000006.1"/>
</dbReference>
<name>A0A9X1T533_9HYPH</name>
<dbReference type="EC" id="5.1.3.13" evidence="3 7"/>
<dbReference type="PANTHER" id="PTHR21047">
    <property type="entry name" value="DTDP-6-DEOXY-D-GLUCOSE-3,5 EPIMERASE"/>
    <property type="match status" value="1"/>
</dbReference>
<evidence type="ECO:0000256" key="3">
    <source>
        <dbReference type="ARBA" id="ARBA00012098"/>
    </source>
</evidence>
<keyword evidence="7 8" id="KW-0413">Isomerase</keyword>
<comment type="subunit">
    <text evidence="7">Homodimer.</text>
</comment>
<comment type="catalytic activity">
    <reaction evidence="1 7">
        <text>dTDP-4-dehydro-6-deoxy-alpha-D-glucose = dTDP-4-dehydro-beta-L-rhamnose</text>
        <dbReference type="Rhea" id="RHEA:16969"/>
        <dbReference type="ChEBI" id="CHEBI:57649"/>
        <dbReference type="ChEBI" id="CHEBI:62830"/>
        <dbReference type="EC" id="5.1.3.13"/>
    </reaction>
</comment>
<dbReference type="SUPFAM" id="SSF51182">
    <property type="entry name" value="RmlC-like cupins"/>
    <property type="match status" value="1"/>
</dbReference>
<evidence type="ECO:0000313" key="9">
    <source>
        <dbReference type="Proteomes" id="UP001139035"/>
    </source>
</evidence>
<accession>A0A9X1T533</accession>
<dbReference type="PANTHER" id="PTHR21047:SF2">
    <property type="entry name" value="THYMIDINE DIPHOSPHO-4-KETO-RHAMNOSE 3,5-EPIMERASE"/>
    <property type="match status" value="1"/>
</dbReference>
<gene>
    <name evidence="8" type="primary">rfbC</name>
    <name evidence="8" type="ORF">LZD57_07290</name>
</gene>
<dbReference type="InterPro" id="IPR011051">
    <property type="entry name" value="RmlC_Cupin_sf"/>
</dbReference>
<reference evidence="8" key="1">
    <citation type="submission" date="2022-01" db="EMBL/GenBank/DDBJ databases">
        <title>Jiella avicenniae sp. nov., a novel endophytic bacterium isolated from bark of Avicennia marina.</title>
        <authorList>
            <person name="Tuo L."/>
        </authorList>
    </citation>
    <scope>NUCLEOTIDE SEQUENCE</scope>
    <source>
        <strain evidence="8">CBK1P-4</strain>
    </source>
</reference>
<proteinExistence type="inferred from homology"/>
<comment type="caution">
    <text evidence="8">The sequence shown here is derived from an EMBL/GenBank/DDBJ whole genome shotgun (WGS) entry which is preliminary data.</text>
</comment>
<dbReference type="InterPro" id="IPR014710">
    <property type="entry name" value="RmlC-like_jellyroll"/>
</dbReference>
<dbReference type="Proteomes" id="UP001139035">
    <property type="component" value="Unassembled WGS sequence"/>
</dbReference>
<comment type="function">
    <text evidence="2 7">Catalyzes the epimerization of the C3' and C5'positions of dTDP-6-deoxy-D-xylo-4-hexulose, forming dTDP-6-deoxy-L-lyxo-4-hexulose.</text>
</comment>
<dbReference type="GO" id="GO:0000271">
    <property type="term" value="P:polysaccharide biosynthetic process"/>
    <property type="evidence" value="ECO:0007669"/>
    <property type="project" value="TreeGrafter"/>
</dbReference>
<dbReference type="EMBL" id="JAJUWU010000006">
    <property type="protein sequence ID" value="MCE7027790.1"/>
    <property type="molecule type" value="Genomic_DNA"/>
</dbReference>
<organism evidence="8 9">
    <name type="scientific">Jiella avicenniae</name>
    <dbReference type="NCBI Taxonomy" id="2907202"/>
    <lineage>
        <taxon>Bacteria</taxon>
        <taxon>Pseudomonadati</taxon>
        <taxon>Pseudomonadota</taxon>
        <taxon>Alphaproteobacteria</taxon>
        <taxon>Hyphomicrobiales</taxon>
        <taxon>Aurantimonadaceae</taxon>
        <taxon>Jiella</taxon>
    </lineage>
</organism>
<dbReference type="InterPro" id="IPR000888">
    <property type="entry name" value="RmlC-like"/>
</dbReference>
<evidence type="ECO:0000256" key="6">
    <source>
        <dbReference type="PIRSR" id="PIRSR600888-3"/>
    </source>
</evidence>
<feature type="site" description="Participates in a stacking interaction with the thymidine ring of dTDP-4-oxo-6-deoxyglucose" evidence="6">
    <location>
        <position position="139"/>
    </location>
</feature>